<gene>
    <name evidence="7" type="ORF">NFI88_00940</name>
</gene>
<dbReference type="SMART" id="SM00470">
    <property type="entry name" value="ParB"/>
    <property type="match status" value="1"/>
</dbReference>
<feature type="compositionally biased region" description="Low complexity" evidence="5">
    <location>
        <begin position="9"/>
        <end position="20"/>
    </location>
</feature>
<dbReference type="Gene3D" id="1.10.10.2830">
    <property type="match status" value="1"/>
</dbReference>
<accession>A0ABT1VST5</accession>
<name>A0ABT1VST5_9PROT</name>
<dbReference type="PANTHER" id="PTHR33375:SF1">
    <property type="entry name" value="CHROMOSOME-PARTITIONING PROTEIN PARB-RELATED"/>
    <property type="match status" value="1"/>
</dbReference>
<evidence type="ECO:0000256" key="3">
    <source>
        <dbReference type="ARBA" id="ARBA00023125"/>
    </source>
</evidence>
<evidence type="ECO:0000256" key="4">
    <source>
        <dbReference type="ARBA" id="ARBA00025472"/>
    </source>
</evidence>
<keyword evidence="2" id="KW-0159">Chromosome partition</keyword>
<comment type="function">
    <text evidence="4">Involved in chromosome partition. Localize to both poles of the predivisional cell following completion of DNA replication. Binds to the DNA origin of replication.</text>
</comment>
<proteinExistence type="inferred from homology"/>
<evidence type="ECO:0000256" key="5">
    <source>
        <dbReference type="SAM" id="MobiDB-lite"/>
    </source>
</evidence>
<dbReference type="Gene3D" id="3.90.1530.30">
    <property type="match status" value="1"/>
</dbReference>
<dbReference type="InterPro" id="IPR004437">
    <property type="entry name" value="ParB/RepB/Spo0J"/>
</dbReference>
<feature type="region of interest" description="Disordered" evidence="5">
    <location>
        <begin position="1"/>
        <end position="43"/>
    </location>
</feature>
<dbReference type="InterPro" id="IPR057240">
    <property type="entry name" value="ParB_dimer_C"/>
</dbReference>
<dbReference type="NCBIfam" id="TIGR00180">
    <property type="entry name" value="parB_part"/>
    <property type="match status" value="1"/>
</dbReference>
<protein>
    <submittedName>
        <fullName evidence="7">ParB/RepB/Spo0J family partition protein</fullName>
    </submittedName>
</protein>
<sequence length="304" mass="32824">MSRKKDSGPRLGRGLAALLGETAPSFVRQTAPRDGESGNPPAGPALRALPIEWLEPGPFQPRQAIEPGALEELAASIRTRGLLQPILARPHPNGGDRHQIIGGERRWRAAQMAGLHEVPVHVLPLDDADAMAAALVENLQRQDLNALEEAEGMQRLLSEYGLTQEELAGAVGKSRSHVANTVRLLQVPDAVRQALAANQISAGHARALLGHPQPAIGLQAVLAGRLNVRQTEEMVRRHAALTADAKATPRPRDAKDPEIASLEKELRESLGLKVEVQFGGKGGSLRIQYDTLDQLDDVLRLLKR</sequence>
<dbReference type="Pfam" id="PF17762">
    <property type="entry name" value="HTH_ParB"/>
    <property type="match status" value="1"/>
</dbReference>
<dbReference type="Proteomes" id="UP001524547">
    <property type="component" value="Unassembled WGS sequence"/>
</dbReference>
<evidence type="ECO:0000256" key="2">
    <source>
        <dbReference type="ARBA" id="ARBA00022829"/>
    </source>
</evidence>
<comment type="similarity">
    <text evidence="1">Belongs to the ParB family.</text>
</comment>
<reference evidence="7 8" key="1">
    <citation type="submission" date="2022-06" db="EMBL/GenBank/DDBJ databases">
        <title>Rhizosaccharibacter gen. nov. sp. nov. KSS12, endophytic bacteria isolated from sugarcane.</title>
        <authorList>
            <person name="Pitiwittayakul N."/>
        </authorList>
    </citation>
    <scope>NUCLEOTIDE SEQUENCE [LARGE SCALE GENOMIC DNA]</scope>
    <source>
        <strain evidence="7 8">KSS12</strain>
    </source>
</reference>
<dbReference type="InterPro" id="IPR036086">
    <property type="entry name" value="ParB/Sulfiredoxin_sf"/>
</dbReference>
<dbReference type="EMBL" id="JAMZEJ010000001">
    <property type="protein sequence ID" value="MCQ8239404.1"/>
    <property type="molecule type" value="Genomic_DNA"/>
</dbReference>
<comment type="caution">
    <text evidence="7">The sequence shown here is derived from an EMBL/GenBank/DDBJ whole genome shotgun (WGS) entry which is preliminary data.</text>
</comment>
<dbReference type="InterPro" id="IPR041468">
    <property type="entry name" value="HTH_ParB/Spo0J"/>
</dbReference>
<dbReference type="InterPro" id="IPR003115">
    <property type="entry name" value="ParB_N"/>
</dbReference>
<evidence type="ECO:0000256" key="1">
    <source>
        <dbReference type="ARBA" id="ARBA00006295"/>
    </source>
</evidence>
<evidence type="ECO:0000313" key="8">
    <source>
        <dbReference type="Proteomes" id="UP001524547"/>
    </source>
</evidence>
<keyword evidence="8" id="KW-1185">Reference proteome</keyword>
<keyword evidence="3" id="KW-0238">DNA-binding</keyword>
<organism evidence="7 8">
    <name type="scientific">Rhizosaccharibacter radicis</name>
    <dbReference type="NCBI Taxonomy" id="2782605"/>
    <lineage>
        <taxon>Bacteria</taxon>
        <taxon>Pseudomonadati</taxon>
        <taxon>Pseudomonadota</taxon>
        <taxon>Alphaproteobacteria</taxon>
        <taxon>Acetobacterales</taxon>
        <taxon>Acetobacteraceae</taxon>
        <taxon>Rhizosaccharibacter</taxon>
    </lineage>
</organism>
<dbReference type="RefSeq" id="WP_422918144.1">
    <property type="nucleotide sequence ID" value="NZ_JAMZEJ010000001.1"/>
</dbReference>
<dbReference type="SUPFAM" id="SSF110849">
    <property type="entry name" value="ParB/Sulfiredoxin"/>
    <property type="match status" value="1"/>
</dbReference>
<evidence type="ECO:0000313" key="7">
    <source>
        <dbReference type="EMBL" id="MCQ8239404.1"/>
    </source>
</evidence>
<dbReference type="Pfam" id="PF02195">
    <property type="entry name" value="ParB_N"/>
    <property type="match status" value="1"/>
</dbReference>
<evidence type="ECO:0000259" key="6">
    <source>
        <dbReference type="SMART" id="SM00470"/>
    </source>
</evidence>
<dbReference type="CDD" id="cd16393">
    <property type="entry name" value="SPO0J_N"/>
    <property type="match status" value="1"/>
</dbReference>
<dbReference type="PANTHER" id="PTHR33375">
    <property type="entry name" value="CHROMOSOME-PARTITIONING PROTEIN PARB-RELATED"/>
    <property type="match status" value="1"/>
</dbReference>
<dbReference type="InterPro" id="IPR050336">
    <property type="entry name" value="Chromosome_partition/occlusion"/>
</dbReference>
<dbReference type="Pfam" id="PF23552">
    <property type="entry name" value="ParB_C"/>
    <property type="match status" value="1"/>
</dbReference>
<feature type="domain" description="ParB-like N-terminal" evidence="6">
    <location>
        <begin position="47"/>
        <end position="139"/>
    </location>
</feature>